<reference evidence="2" key="1">
    <citation type="submission" date="2020-10" db="EMBL/GenBank/DDBJ databases">
        <title>Taxonomic study of unclassified bacteria belonging to the class Ktedonobacteria.</title>
        <authorList>
            <person name="Yabe S."/>
            <person name="Wang C.M."/>
            <person name="Zheng Y."/>
            <person name="Sakai Y."/>
            <person name="Cavaletti L."/>
            <person name="Monciardini P."/>
            <person name="Donadio S."/>
        </authorList>
    </citation>
    <scope>NUCLEOTIDE SEQUENCE</scope>
    <source>
        <strain evidence="2">ID150040</strain>
    </source>
</reference>
<evidence type="ECO:0000313" key="3">
    <source>
        <dbReference type="Proteomes" id="UP000597444"/>
    </source>
</evidence>
<accession>A0A8J3N3Z5</accession>
<dbReference type="EMBL" id="BNJK01000001">
    <property type="protein sequence ID" value="GHO97554.1"/>
    <property type="molecule type" value="Genomic_DNA"/>
</dbReference>
<dbReference type="Gene3D" id="3.90.180.10">
    <property type="entry name" value="Medium-chain alcohol dehydrogenases, catalytic domain"/>
    <property type="match status" value="1"/>
</dbReference>
<evidence type="ECO:0000313" key="2">
    <source>
        <dbReference type="EMBL" id="GHO97554.1"/>
    </source>
</evidence>
<dbReference type="PANTHER" id="PTHR44013:SF1">
    <property type="entry name" value="ZINC-TYPE ALCOHOL DEHYDROGENASE-LIKE PROTEIN C16A3.02C"/>
    <property type="match status" value="1"/>
</dbReference>
<dbReference type="InterPro" id="IPR013154">
    <property type="entry name" value="ADH-like_N"/>
</dbReference>
<dbReference type="SUPFAM" id="SSF50129">
    <property type="entry name" value="GroES-like"/>
    <property type="match status" value="1"/>
</dbReference>
<proteinExistence type="predicted"/>
<protein>
    <submittedName>
        <fullName evidence="2">NADPH:quinone reductase</fullName>
    </submittedName>
</protein>
<dbReference type="PANTHER" id="PTHR44013">
    <property type="entry name" value="ZINC-TYPE ALCOHOL DEHYDROGENASE-LIKE PROTEIN C16A3.02C"/>
    <property type="match status" value="1"/>
</dbReference>
<dbReference type="SMART" id="SM00829">
    <property type="entry name" value="PKS_ER"/>
    <property type="match status" value="1"/>
</dbReference>
<dbReference type="InterPro" id="IPR020843">
    <property type="entry name" value="ER"/>
</dbReference>
<evidence type="ECO:0000259" key="1">
    <source>
        <dbReference type="SMART" id="SM00829"/>
    </source>
</evidence>
<dbReference type="AlphaFoldDB" id="A0A8J3N3Z5"/>
<dbReference type="Pfam" id="PF08240">
    <property type="entry name" value="ADH_N"/>
    <property type="match status" value="1"/>
</dbReference>
<feature type="domain" description="Enoyl reductase (ER)" evidence="1">
    <location>
        <begin position="13"/>
        <end position="309"/>
    </location>
</feature>
<dbReference type="RefSeq" id="WP_220208091.1">
    <property type="nucleotide sequence ID" value="NZ_BNJK01000001.1"/>
</dbReference>
<sequence length="312" mass="32902">MTIMRAIQVHAYGDAAQLRLEEISQPVPGEGEVLVRVQASGVNALDWKIRLGLLKDIMPSRFPYVPGIELAGVVERVGPGVTTLQPGQAVFGHTMAGGTYAEYCLVPAQTLAPKPTALSFDEAATVPIGAVTAWQALFDQGQLQAGQRVLVLGGSGGVGLFAVQLAHRQGAQVITTTSTSNVAFVRSLGADTVIDYTQTRVEDEVHQVDLVLDTVGEEGTASALVTLKPGGTLLTIAGQLDERQAQTLGVRTAFFSAQLGDTAQLLTAISRLIDEGQLRTSIAATFDLREASKAQELSQSGHGRGRIILHIA</sequence>
<name>A0A8J3N3Z5_9CHLR</name>
<gene>
    <name evidence="2" type="ORF">KSF_076020</name>
</gene>
<dbReference type="Pfam" id="PF13602">
    <property type="entry name" value="ADH_zinc_N_2"/>
    <property type="match status" value="1"/>
</dbReference>
<dbReference type="InterPro" id="IPR052733">
    <property type="entry name" value="Chloroplast_QOR"/>
</dbReference>
<comment type="caution">
    <text evidence="2">The sequence shown here is derived from an EMBL/GenBank/DDBJ whole genome shotgun (WGS) entry which is preliminary data.</text>
</comment>
<keyword evidence="3" id="KW-1185">Reference proteome</keyword>
<dbReference type="Proteomes" id="UP000597444">
    <property type="component" value="Unassembled WGS sequence"/>
</dbReference>
<dbReference type="SUPFAM" id="SSF51735">
    <property type="entry name" value="NAD(P)-binding Rossmann-fold domains"/>
    <property type="match status" value="1"/>
</dbReference>
<dbReference type="InterPro" id="IPR036291">
    <property type="entry name" value="NAD(P)-bd_dom_sf"/>
</dbReference>
<dbReference type="Gene3D" id="3.40.50.720">
    <property type="entry name" value="NAD(P)-binding Rossmann-like Domain"/>
    <property type="match status" value="1"/>
</dbReference>
<dbReference type="GO" id="GO:0016491">
    <property type="term" value="F:oxidoreductase activity"/>
    <property type="evidence" value="ECO:0007669"/>
    <property type="project" value="InterPro"/>
</dbReference>
<dbReference type="InterPro" id="IPR011032">
    <property type="entry name" value="GroES-like_sf"/>
</dbReference>
<organism evidence="2 3">
    <name type="scientific">Reticulibacter mediterranei</name>
    <dbReference type="NCBI Taxonomy" id="2778369"/>
    <lineage>
        <taxon>Bacteria</taxon>
        <taxon>Bacillati</taxon>
        <taxon>Chloroflexota</taxon>
        <taxon>Ktedonobacteria</taxon>
        <taxon>Ktedonobacterales</taxon>
        <taxon>Reticulibacteraceae</taxon>
        <taxon>Reticulibacter</taxon>
    </lineage>
</organism>
<dbReference type="CDD" id="cd05289">
    <property type="entry name" value="MDR_like_2"/>
    <property type="match status" value="1"/>
</dbReference>